<name>A0A8B8ENP7_CRAVI</name>
<feature type="compositionally biased region" description="Polar residues" evidence="6">
    <location>
        <begin position="10"/>
        <end position="20"/>
    </location>
</feature>
<evidence type="ECO:0000313" key="9">
    <source>
        <dbReference type="RefSeq" id="XP_022341468.1"/>
    </source>
</evidence>
<dbReference type="Pfam" id="PF00860">
    <property type="entry name" value="Xan_ur_permease"/>
    <property type="match status" value="1"/>
</dbReference>
<feature type="transmembrane region" description="Helical" evidence="7">
    <location>
        <begin position="289"/>
        <end position="311"/>
    </location>
</feature>
<sequence>MSENIEIKENGSTNPGYSSTDPDEEKKPNSIKRKVSYNEEVDTAPNGIAVEIPDEASSRLLFKTSDTPPIHLLLFFALQQMLMSLSGTLGVTLIASNVICASNDEEFVTYMLSSALFSNGICTILMNLIGVRLPLYQGAYGGYIIPLLALMEVDPDKCKIRPSTDLFKAQNSTNTSIIFNEEAEMRNLVVKNMSELQGCLMLAGVIHALIGATGLIGVLLRFIGPVTVVPAILLLGIYVVDPILDFCVPNWGIAILVSAVGFILAFYLENYNMPIPAWSPKGGCRIIRYPLHQVFAILISIIIGWIASWIITEAGGFTDNKLDKGFKARTDARLSGIDAADWFIFPYPGMHGPVSYSTPVFLGFLTATFLSILDSIGDYYACASMSLVPPPPQHAVNRGIMVEGIGTIISGAIGASQATTTYGGNIGAIGVTRVASRSVFVVCGILYMVLGVLGKLSALIISIPYPVLGGSLITMMGMFVGVTLSNLRSVSLTSTRNLAVIGMSIMVGLIIPQYVKRFGSDIDTGNSDVDFSLKGLLGNPVFVCGVLACFLDNTVPGNLEDRGIAAWQSDEEVEESNTTSMKYMEGKEIYEIPLPPKVKQWHGWKYVPFMPAPKQKKRERSLSGQWSRRKSLVAGIGNSGY</sequence>
<evidence type="ECO:0000256" key="1">
    <source>
        <dbReference type="ARBA" id="ARBA00004141"/>
    </source>
</evidence>
<feature type="transmembrane region" description="Helical" evidence="7">
    <location>
        <begin position="107"/>
        <end position="129"/>
    </location>
</feature>
<evidence type="ECO:0000256" key="3">
    <source>
        <dbReference type="ARBA" id="ARBA00022692"/>
    </source>
</evidence>
<organism evidence="8 9">
    <name type="scientific">Crassostrea virginica</name>
    <name type="common">Eastern oyster</name>
    <dbReference type="NCBI Taxonomy" id="6565"/>
    <lineage>
        <taxon>Eukaryota</taxon>
        <taxon>Metazoa</taxon>
        <taxon>Spiralia</taxon>
        <taxon>Lophotrochozoa</taxon>
        <taxon>Mollusca</taxon>
        <taxon>Bivalvia</taxon>
        <taxon>Autobranchia</taxon>
        <taxon>Pteriomorphia</taxon>
        <taxon>Ostreida</taxon>
        <taxon>Ostreoidea</taxon>
        <taxon>Ostreidae</taxon>
        <taxon>Crassostrea</taxon>
    </lineage>
</organism>
<dbReference type="InterPro" id="IPR006043">
    <property type="entry name" value="NCS2"/>
</dbReference>
<dbReference type="GeneID" id="111135572"/>
<dbReference type="GO" id="GO:0022857">
    <property type="term" value="F:transmembrane transporter activity"/>
    <property type="evidence" value="ECO:0007669"/>
    <property type="project" value="InterPro"/>
</dbReference>
<evidence type="ECO:0000256" key="2">
    <source>
        <dbReference type="ARBA" id="ARBA00008821"/>
    </source>
</evidence>
<dbReference type="Proteomes" id="UP000694844">
    <property type="component" value="Chromosome 5"/>
</dbReference>
<keyword evidence="4 7" id="KW-1133">Transmembrane helix</keyword>
<protein>
    <submittedName>
        <fullName evidence="9">Solute carrier family 23 member 1-like isoform X1</fullName>
    </submittedName>
</protein>
<evidence type="ECO:0000256" key="4">
    <source>
        <dbReference type="ARBA" id="ARBA00022989"/>
    </source>
</evidence>
<feature type="transmembrane region" description="Helical" evidence="7">
    <location>
        <begin position="497"/>
        <end position="515"/>
    </location>
</feature>
<dbReference type="KEGG" id="cvn:111135572"/>
<feature type="transmembrane region" description="Helical" evidence="7">
    <location>
        <begin position="70"/>
        <end position="95"/>
    </location>
</feature>
<feature type="transmembrane region" description="Helical" evidence="7">
    <location>
        <begin position="439"/>
        <end position="461"/>
    </location>
</feature>
<evidence type="ECO:0000256" key="6">
    <source>
        <dbReference type="SAM" id="MobiDB-lite"/>
    </source>
</evidence>
<dbReference type="AlphaFoldDB" id="A0A8B8ENP7"/>
<proteinExistence type="inferred from homology"/>
<feature type="transmembrane region" description="Helical" evidence="7">
    <location>
        <begin position="467"/>
        <end position="485"/>
    </location>
</feature>
<dbReference type="PANTHER" id="PTHR11119">
    <property type="entry name" value="XANTHINE-URACIL / VITAMIN C PERMEASE FAMILY MEMBER"/>
    <property type="match status" value="1"/>
</dbReference>
<feature type="transmembrane region" description="Helical" evidence="7">
    <location>
        <begin position="243"/>
        <end position="268"/>
    </location>
</feature>
<comment type="subcellular location">
    <subcellularLocation>
        <location evidence="1">Membrane</location>
        <topology evidence="1">Multi-pass membrane protein</topology>
    </subcellularLocation>
</comment>
<evidence type="ECO:0000256" key="7">
    <source>
        <dbReference type="SAM" id="Phobius"/>
    </source>
</evidence>
<feature type="region of interest" description="Disordered" evidence="6">
    <location>
        <begin position="1"/>
        <end position="33"/>
    </location>
</feature>
<gene>
    <name evidence="9" type="primary">LOC111135572</name>
</gene>
<dbReference type="GO" id="GO:0016020">
    <property type="term" value="C:membrane"/>
    <property type="evidence" value="ECO:0007669"/>
    <property type="project" value="UniProtKB-SubCell"/>
</dbReference>
<comment type="similarity">
    <text evidence="2">Belongs to the nucleobase:cation symporter-2 (NCS2) (TC 2.A.40) family.</text>
</comment>
<dbReference type="RefSeq" id="XP_022341468.1">
    <property type="nucleotide sequence ID" value="XM_022485760.1"/>
</dbReference>
<evidence type="ECO:0000256" key="5">
    <source>
        <dbReference type="ARBA" id="ARBA00023136"/>
    </source>
</evidence>
<keyword evidence="3 7" id="KW-0812">Transmembrane</keyword>
<keyword evidence="5 7" id="KW-0472">Membrane</keyword>
<keyword evidence="8" id="KW-1185">Reference proteome</keyword>
<reference evidence="9" key="1">
    <citation type="submission" date="2025-08" db="UniProtKB">
        <authorList>
            <consortium name="RefSeq"/>
        </authorList>
    </citation>
    <scope>IDENTIFICATION</scope>
    <source>
        <tissue evidence="9">Whole sample</tissue>
    </source>
</reference>
<feature type="transmembrane region" description="Helical" evidence="7">
    <location>
        <begin position="356"/>
        <end position="376"/>
    </location>
</feature>
<evidence type="ECO:0000313" key="8">
    <source>
        <dbReference type="Proteomes" id="UP000694844"/>
    </source>
</evidence>
<accession>A0A8B8ENP7</accession>
<dbReference type="OrthoDB" id="1641903at2759"/>